<gene>
    <name evidence="2" type="ORF">SAMN05216529_10341</name>
</gene>
<proteinExistence type="predicted"/>
<feature type="region of interest" description="Disordered" evidence="1">
    <location>
        <begin position="1"/>
        <end position="62"/>
    </location>
</feature>
<dbReference type="PANTHER" id="PTHR24637">
    <property type="entry name" value="COLLAGEN"/>
    <property type="match status" value="1"/>
</dbReference>
<dbReference type="NCBIfam" id="TIGR03721">
    <property type="entry name" value="exospore_TM"/>
    <property type="match status" value="1"/>
</dbReference>
<dbReference type="EMBL" id="UHJJ01000003">
    <property type="protein sequence ID" value="SUQ13316.1"/>
    <property type="molecule type" value="Genomic_DNA"/>
</dbReference>
<dbReference type="Pfam" id="PF01391">
    <property type="entry name" value="Collagen"/>
    <property type="match status" value="1"/>
</dbReference>
<name>A0A316A0J5_9FIRM</name>
<sequence length="243" mass="22704">DGATGPTGATGADGATGPTGADGATGPTGPTGATGADGATGPTGATGADGATGATGATGPTGATGVTGATGAGAIIPFASGLPIAPTSVALGLAGLPGIVAFGNSTTLPTVLGATIDLTGAAGLLANMAFSVPRDGTITDIAAYFSVVLGLSLVGTDLTVSAQLYESTTPDNIFSPVAGTEVTLAPDFTGIINIGDIASGTLTGLNIPVTAGTRLLLVFTLTAEGLSLLNTLTGYASAGINIV</sequence>
<evidence type="ECO:0000313" key="3">
    <source>
        <dbReference type="Proteomes" id="UP000254051"/>
    </source>
</evidence>
<organism evidence="2 3">
    <name type="scientific">Faecalicatena contorta</name>
    <dbReference type="NCBI Taxonomy" id="39482"/>
    <lineage>
        <taxon>Bacteria</taxon>
        <taxon>Bacillati</taxon>
        <taxon>Bacillota</taxon>
        <taxon>Clostridia</taxon>
        <taxon>Lachnospirales</taxon>
        <taxon>Lachnospiraceae</taxon>
        <taxon>Faecalicatena</taxon>
    </lineage>
</organism>
<keyword evidence="3" id="KW-1185">Reference proteome</keyword>
<protein>
    <submittedName>
        <fullName evidence="2">BclB C-terminal domain-containing protein</fullName>
    </submittedName>
</protein>
<evidence type="ECO:0000313" key="2">
    <source>
        <dbReference type="EMBL" id="SUQ13316.1"/>
    </source>
</evidence>
<feature type="non-terminal residue" evidence="2">
    <location>
        <position position="1"/>
    </location>
</feature>
<dbReference type="InterPro" id="IPR008160">
    <property type="entry name" value="Collagen"/>
</dbReference>
<dbReference type="InterPro" id="IPR021210">
    <property type="entry name" value="Exosporium_BclB"/>
</dbReference>
<dbReference type="Proteomes" id="UP000254051">
    <property type="component" value="Unassembled WGS sequence"/>
</dbReference>
<reference evidence="3" key="1">
    <citation type="submission" date="2017-07" db="EMBL/GenBank/DDBJ databases">
        <authorList>
            <person name="Varghese N."/>
            <person name="Submissions S."/>
        </authorList>
    </citation>
    <scope>NUCLEOTIDE SEQUENCE [LARGE SCALE GENOMIC DNA]</scope>
    <source>
        <strain evidence="3">NLAE-zl-C134</strain>
    </source>
</reference>
<evidence type="ECO:0000256" key="1">
    <source>
        <dbReference type="SAM" id="MobiDB-lite"/>
    </source>
</evidence>
<dbReference type="PANTHER" id="PTHR24637:SF421">
    <property type="entry name" value="CUTICLE COLLAGEN DPY-2"/>
    <property type="match status" value="1"/>
</dbReference>
<dbReference type="RefSeq" id="WP_278321223.1">
    <property type="nucleotide sequence ID" value="NZ_QGDS01000003.1"/>
</dbReference>
<dbReference type="AlphaFoldDB" id="A0A316A0J5"/>
<accession>A0A316A0J5</accession>